<dbReference type="EMBL" id="PPSX01000023">
    <property type="protein sequence ID" value="RZQ53663.1"/>
    <property type="molecule type" value="Genomic_DNA"/>
</dbReference>
<sequence length="905" mass="100288">MRFLFVSFLVSIALGCGSGETEKVFAPTLEGGVPIDVETSFSGKADNGKFEVVLSSGSVESAFTLQVLTLPPSTEDESQGVVSNIYQLTPESVTLSLTARITFFLDTTQFNNGQLLIVRKQGGVWLPVESQLSDTQISADVLELGEYAVLYKEKQTIEVTKSIGPACLDSATEQAVRFVHVADLHSRFGYKEQLFSKIKGYYQQVKQEQAYTLFTNGGDDYEKGTVAEQTSQGLATVEAIKGMQFDVRVVGNHDYAWGPSQLLDYASDDNAVVLASNTQYVGNDENGFAAVDFAAVQVGCVKVGFFGMTSVPWNELDQPVETAPIPDFIPNFKMNWDWNAVAQTLVDTYRDDVDYLVMLSHLGYGGDNRVAENVEGIDLVLGGHTHGGERIEQVENGALVIQPNFFAQGLTDLTLNFDAQSKALIDYEYKTIPSTSLNYVEPQMASTIDEIMGRYAPDANTAIAFSENFPTESQIAALLGQAVSHTHQVDATLFDPIQVQNRWTPGKITQEKLHETYYVERQPSDTPGFNALYSVDVSGAGLKQMLQAQPTWLFSKADESEIIDTQNYTVALQKGAAFNPELFFESVTFNELTALSESWWSLDQYGRHRTSQCLHIDSDTTLTACTPDEHVSIWNFDDEQQPLTANSGPSELSFFDPQSSQWWLEDSQFELASALSIPLINGEDSRVLAFSRHSPTEGLLLSHNVPANGDFLEQGKVSDYTLVMDLLWPESSTDQFRALLQTNVENTDDADLYVDREFNGVGITTTDSGYFGSLQANTWYRVAFVFYAAPEQGALKIFINGELVGEKDEGEINGRWALSEKLLLLTDDTFESESGYLNAMLFAGRSFTEDEIAQLGGPSSIMLFNQTVRQLNQKIERHAQSIKTIEQNPWLLQRQKFFQKAVTGQ</sequence>
<dbReference type="PANTHER" id="PTHR11575:SF24">
    <property type="entry name" value="5'-NUCLEOTIDASE"/>
    <property type="match status" value="1"/>
</dbReference>
<dbReference type="PRINTS" id="PR01607">
    <property type="entry name" value="APYRASEFAMLY"/>
</dbReference>
<feature type="domain" description="Calcineurin-like phosphoesterase" evidence="1">
    <location>
        <begin position="177"/>
        <end position="387"/>
    </location>
</feature>
<protein>
    <submittedName>
        <fullName evidence="2">Metallophosphatase</fullName>
    </submittedName>
</protein>
<dbReference type="AlphaFoldDB" id="A0A4Q7IMX5"/>
<dbReference type="InterPro" id="IPR013320">
    <property type="entry name" value="ConA-like_dom_sf"/>
</dbReference>
<proteinExistence type="predicted"/>
<dbReference type="InterPro" id="IPR006179">
    <property type="entry name" value="5_nucleotidase/apyrase"/>
</dbReference>
<dbReference type="Pfam" id="PF00149">
    <property type="entry name" value="Metallophos"/>
    <property type="match status" value="1"/>
</dbReference>
<accession>A0A4Q7IMX5</accession>
<dbReference type="InterPro" id="IPR029052">
    <property type="entry name" value="Metallo-depent_PP-like"/>
</dbReference>
<evidence type="ECO:0000259" key="1">
    <source>
        <dbReference type="Pfam" id="PF00149"/>
    </source>
</evidence>
<evidence type="ECO:0000313" key="2">
    <source>
        <dbReference type="EMBL" id="RZQ53663.1"/>
    </source>
</evidence>
<name>A0A4Q7IMX5_9GAMM</name>
<dbReference type="GO" id="GO:0009166">
    <property type="term" value="P:nucleotide catabolic process"/>
    <property type="evidence" value="ECO:0007669"/>
    <property type="project" value="InterPro"/>
</dbReference>
<dbReference type="InterPro" id="IPR004843">
    <property type="entry name" value="Calcineurin-like_PHP"/>
</dbReference>
<comment type="caution">
    <text evidence="2">The sequence shown here is derived from an EMBL/GenBank/DDBJ whole genome shotgun (WGS) entry which is preliminary data.</text>
</comment>
<reference evidence="2 3" key="1">
    <citation type="submission" date="2018-01" db="EMBL/GenBank/DDBJ databases">
        <title>Co-occurrence of chitin degradation, pigmentation and bioactivity in marine Pseudoalteromonas.</title>
        <authorList>
            <person name="Paulsen S."/>
            <person name="Gram L."/>
            <person name="Machado H."/>
        </authorList>
    </citation>
    <scope>NUCLEOTIDE SEQUENCE [LARGE SCALE GENOMIC DNA]</scope>
    <source>
        <strain evidence="2 3">S3898</strain>
    </source>
</reference>
<dbReference type="GO" id="GO:0016787">
    <property type="term" value="F:hydrolase activity"/>
    <property type="evidence" value="ECO:0007669"/>
    <property type="project" value="InterPro"/>
</dbReference>
<dbReference type="PROSITE" id="PS51257">
    <property type="entry name" value="PROKAR_LIPOPROTEIN"/>
    <property type="match status" value="1"/>
</dbReference>
<evidence type="ECO:0000313" key="3">
    <source>
        <dbReference type="Proteomes" id="UP000291338"/>
    </source>
</evidence>
<gene>
    <name evidence="2" type="ORF">C1E23_08220</name>
</gene>
<dbReference type="PANTHER" id="PTHR11575">
    <property type="entry name" value="5'-NUCLEOTIDASE-RELATED"/>
    <property type="match status" value="1"/>
</dbReference>
<organism evidence="2 3">
    <name type="scientific">Pseudoalteromonas phenolica</name>
    <dbReference type="NCBI Taxonomy" id="161398"/>
    <lineage>
        <taxon>Bacteria</taxon>
        <taxon>Pseudomonadati</taxon>
        <taxon>Pseudomonadota</taxon>
        <taxon>Gammaproteobacteria</taxon>
        <taxon>Alteromonadales</taxon>
        <taxon>Pseudoalteromonadaceae</taxon>
        <taxon>Pseudoalteromonas</taxon>
    </lineage>
</organism>
<dbReference type="SUPFAM" id="SSF49899">
    <property type="entry name" value="Concanavalin A-like lectins/glucanases"/>
    <property type="match status" value="1"/>
</dbReference>
<dbReference type="Gene3D" id="3.60.21.10">
    <property type="match status" value="1"/>
</dbReference>
<dbReference type="Gene3D" id="2.60.120.200">
    <property type="match status" value="1"/>
</dbReference>
<dbReference type="SUPFAM" id="SSF56300">
    <property type="entry name" value="Metallo-dependent phosphatases"/>
    <property type="match status" value="1"/>
</dbReference>
<dbReference type="Proteomes" id="UP000291338">
    <property type="component" value="Unassembled WGS sequence"/>
</dbReference>